<keyword evidence="2" id="KW-1185">Reference proteome</keyword>
<organism evidence="1 2">
    <name type="scientific">Pseudolycoriella hygida</name>
    <dbReference type="NCBI Taxonomy" id="35572"/>
    <lineage>
        <taxon>Eukaryota</taxon>
        <taxon>Metazoa</taxon>
        <taxon>Ecdysozoa</taxon>
        <taxon>Arthropoda</taxon>
        <taxon>Hexapoda</taxon>
        <taxon>Insecta</taxon>
        <taxon>Pterygota</taxon>
        <taxon>Neoptera</taxon>
        <taxon>Endopterygota</taxon>
        <taxon>Diptera</taxon>
        <taxon>Nematocera</taxon>
        <taxon>Sciaroidea</taxon>
        <taxon>Sciaridae</taxon>
        <taxon>Pseudolycoriella</taxon>
    </lineage>
</organism>
<dbReference type="EMBL" id="WJQU01000004">
    <property type="protein sequence ID" value="KAJ6634968.1"/>
    <property type="molecule type" value="Genomic_DNA"/>
</dbReference>
<dbReference type="AlphaFoldDB" id="A0A9Q0MN21"/>
<name>A0A9Q0MN21_9DIPT</name>
<dbReference type="InterPro" id="IPR008949">
    <property type="entry name" value="Isoprenoid_synthase_dom_sf"/>
</dbReference>
<dbReference type="OrthoDB" id="10454334at2759"/>
<comment type="caution">
    <text evidence="1">The sequence shown here is derived from an EMBL/GenBank/DDBJ whole genome shotgun (WGS) entry which is preliminary data.</text>
</comment>
<evidence type="ECO:0000313" key="1">
    <source>
        <dbReference type="EMBL" id="KAJ6634968.1"/>
    </source>
</evidence>
<gene>
    <name evidence="1" type="ORF">Bhyg_13550</name>
</gene>
<dbReference type="Proteomes" id="UP001151699">
    <property type="component" value="Chromosome C"/>
</dbReference>
<protein>
    <recommendedName>
        <fullName evidence="3">Terpene synthase</fullName>
    </recommendedName>
</protein>
<accession>A0A9Q0MN21</accession>
<sequence length="411" mass="48846">MFRKSVPHLRLLSKFSDKQLRNCSLKFFHYSNNGGEYHFLNKFNYVGNHGIYWKHPESPFVIRITDDFEKCEEGNRTDVDTCWLHFSKNVLNDLSKDFNETQLIDVINELRNWKPIQNLPKRKFEWVVNLPRVYCTFPKVPYEQKVFCAKHLMSTFLVDDEMEKLFALPESNTACVEFITNLRNIFYDRFDDITDMNKFKCRDNISDATIEGAIRAMNIHIELGHSAKQLLKPKIYDFYQTLGHTYLDGVEKERKLFQQHLPQKRIISEQEGRACRFYTVGFFWILADTLTDEKYIFHLNTLNPLTYLATYVILLENDLCGAFKDRTIEFSPMTFYHTDNWEMSEVTKAKIIVNKINTAKKAFEDIYQLMPREHLEYYVHLEKLMTMLLDYNFVSGCRKGNTRYGWVPTLD</sequence>
<proteinExistence type="predicted"/>
<evidence type="ECO:0008006" key="3">
    <source>
        <dbReference type="Google" id="ProtNLM"/>
    </source>
</evidence>
<dbReference type="Gene3D" id="1.10.600.10">
    <property type="entry name" value="Farnesyl Diphosphate Synthase"/>
    <property type="match status" value="1"/>
</dbReference>
<evidence type="ECO:0000313" key="2">
    <source>
        <dbReference type="Proteomes" id="UP001151699"/>
    </source>
</evidence>
<reference evidence="1" key="1">
    <citation type="submission" date="2022-07" db="EMBL/GenBank/DDBJ databases">
        <authorList>
            <person name="Trinca V."/>
            <person name="Uliana J.V.C."/>
            <person name="Torres T.T."/>
            <person name="Ward R.J."/>
            <person name="Monesi N."/>
        </authorList>
    </citation>
    <scope>NUCLEOTIDE SEQUENCE</scope>
    <source>
        <strain evidence="1">HSMRA1968</strain>
        <tissue evidence="1">Whole embryos</tissue>
    </source>
</reference>